<dbReference type="AlphaFoldDB" id="A0A3B0S6H3"/>
<organism evidence="2">
    <name type="scientific">hydrothermal vent metagenome</name>
    <dbReference type="NCBI Taxonomy" id="652676"/>
    <lineage>
        <taxon>unclassified sequences</taxon>
        <taxon>metagenomes</taxon>
        <taxon>ecological metagenomes</taxon>
    </lineage>
</organism>
<name>A0A3B0S6H3_9ZZZZ</name>
<keyword evidence="1" id="KW-1133">Transmembrane helix</keyword>
<gene>
    <name evidence="2" type="ORF">MNBD_ALPHA07-860</name>
</gene>
<protein>
    <submittedName>
        <fullName evidence="2">Uncharacterized protein</fullName>
    </submittedName>
</protein>
<sequence length="136" mass="14311">MRQQIYAYRTNEDGAMVFLTLMFFILFLAVAGLGLATMRLEMNRAKLTAVNDAAILACAGAPAGKTLAELKGIVEDYYLKNGMAGNLNPLDIDGVGATDDIISTVNSTKCSASATLAMPTTLMQLSGVDTLIARAG</sequence>
<evidence type="ECO:0000256" key="1">
    <source>
        <dbReference type="SAM" id="Phobius"/>
    </source>
</evidence>
<dbReference type="EMBL" id="UOEG01000229">
    <property type="protein sequence ID" value="VAW01691.1"/>
    <property type="molecule type" value="Genomic_DNA"/>
</dbReference>
<evidence type="ECO:0000313" key="2">
    <source>
        <dbReference type="EMBL" id="VAW01691.1"/>
    </source>
</evidence>
<keyword evidence="1" id="KW-0812">Transmembrane</keyword>
<feature type="transmembrane region" description="Helical" evidence="1">
    <location>
        <begin position="15"/>
        <end position="36"/>
    </location>
</feature>
<accession>A0A3B0S6H3</accession>
<proteinExistence type="predicted"/>
<reference evidence="2" key="1">
    <citation type="submission" date="2018-06" db="EMBL/GenBank/DDBJ databases">
        <authorList>
            <person name="Zhirakovskaya E."/>
        </authorList>
    </citation>
    <scope>NUCLEOTIDE SEQUENCE</scope>
</reference>
<feature type="non-terminal residue" evidence="2">
    <location>
        <position position="136"/>
    </location>
</feature>
<keyword evidence="1" id="KW-0472">Membrane</keyword>